<accession>A0A1S5Y347</accession>
<organism evidence="1">
    <name type="scientific">uncultured archaeal virus</name>
    <dbReference type="NCBI Taxonomy" id="1960247"/>
    <lineage>
        <taxon>Viruses</taxon>
        <taxon>environmental samples</taxon>
    </lineage>
</organism>
<reference evidence="1" key="1">
    <citation type="journal article" date="2017" name="MBio">
        <title>Viruses in the Oceanic Basement.</title>
        <authorList>
            <person name="Nigro O.D."/>
            <person name="Jungbluth S.P."/>
            <person name="Steward G.F."/>
            <person name="Rappe M.S."/>
        </authorList>
    </citation>
    <scope>NUCLEOTIDE SEQUENCE</scope>
    <source>
        <strain evidence="1">JdFR1000234</strain>
    </source>
</reference>
<name>A0A1S5Y347_9VIRU</name>
<gene>
    <name evidence="1" type="ORF">JDFR1000234_37</name>
</gene>
<dbReference type="EMBL" id="KY229235">
    <property type="protein sequence ID" value="AQQ75512.1"/>
    <property type="molecule type" value="Genomic_DNA"/>
</dbReference>
<sequence length="154" mass="18839">MKVIKIPLTQVKWRFLSGTIKMEENITDYPKIAKWIEKTHKTLLAYLLCFFEQLRFYDYNTYKDYSLFWCERKKNTIPIITVSDKGIAIYTKKRYDSKKLENEINQKIVQVVNELREREKLPYTIKQIVLRYHRKSILNMHIYFVEFKEGDKNR</sequence>
<proteinExistence type="predicted"/>
<protein>
    <submittedName>
        <fullName evidence="1">Uncharacterized protein</fullName>
    </submittedName>
</protein>
<evidence type="ECO:0000313" key="1">
    <source>
        <dbReference type="EMBL" id="AQQ75512.1"/>
    </source>
</evidence>